<accession>A0A165KIH4</accession>
<dbReference type="EMBL" id="KV429225">
    <property type="protein sequence ID" value="KZT63180.1"/>
    <property type="molecule type" value="Genomic_DNA"/>
</dbReference>
<name>A0A165KIH4_9APHY</name>
<protein>
    <submittedName>
        <fullName evidence="1">Uncharacterized protein</fullName>
    </submittedName>
</protein>
<sequence length="154" mass="17596">MRHAVLMRQFMPPRELPHAYYGHPRIGRWWTDSPSTNWVTSQASDIRDGRTLVRITEVRAHTQTFEYSIQSAAIASIFPVLFICPNRRMLASSLRCRLKSRRAGSQGQADVPVRLPDVMRHKHHPMLSDVWCVSLGQGPPWGLLPPKNGKMLAF</sequence>
<proteinExistence type="predicted"/>
<dbReference type="Proteomes" id="UP000076727">
    <property type="component" value="Unassembled WGS sequence"/>
</dbReference>
<reference evidence="1 2" key="1">
    <citation type="journal article" date="2016" name="Mol. Biol. Evol.">
        <title>Comparative Genomics of Early-Diverging Mushroom-Forming Fungi Provides Insights into the Origins of Lignocellulose Decay Capabilities.</title>
        <authorList>
            <person name="Nagy L.G."/>
            <person name="Riley R."/>
            <person name="Tritt A."/>
            <person name="Adam C."/>
            <person name="Daum C."/>
            <person name="Floudas D."/>
            <person name="Sun H."/>
            <person name="Yadav J.S."/>
            <person name="Pangilinan J."/>
            <person name="Larsson K.H."/>
            <person name="Matsuura K."/>
            <person name="Barry K."/>
            <person name="Labutti K."/>
            <person name="Kuo R."/>
            <person name="Ohm R.A."/>
            <person name="Bhattacharya S.S."/>
            <person name="Shirouzu T."/>
            <person name="Yoshinaga Y."/>
            <person name="Martin F.M."/>
            <person name="Grigoriev I.V."/>
            <person name="Hibbett D.S."/>
        </authorList>
    </citation>
    <scope>NUCLEOTIDE SEQUENCE [LARGE SCALE GENOMIC DNA]</scope>
    <source>
        <strain evidence="1 2">L-15889</strain>
    </source>
</reference>
<organism evidence="1 2">
    <name type="scientific">Daedalea quercina L-15889</name>
    <dbReference type="NCBI Taxonomy" id="1314783"/>
    <lineage>
        <taxon>Eukaryota</taxon>
        <taxon>Fungi</taxon>
        <taxon>Dikarya</taxon>
        <taxon>Basidiomycota</taxon>
        <taxon>Agaricomycotina</taxon>
        <taxon>Agaricomycetes</taxon>
        <taxon>Polyporales</taxon>
        <taxon>Fomitopsis</taxon>
    </lineage>
</organism>
<gene>
    <name evidence="1" type="ORF">DAEQUDRAFT_184709</name>
</gene>
<keyword evidence="2" id="KW-1185">Reference proteome</keyword>
<dbReference type="AlphaFoldDB" id="A0A165KIH4"/>
<evidence type="ECO:0000313" key="2">
    <source>
        <dbReference type="Proteomes" id="UP000076727"/>
    </source>
</evidence>
<evidence type="ECO:0000313" key="1">
    <source>
        <dbReference type="EMBL" id="KZT63180.1"/>
    </source>
</evidence>